<dbReference type="EMBL" id="REGN01002886">
    <property type="protein sequence ID" value="RNA25686.1"/>
    <property type="molecule type" value="Genomic_DNA"/>
</dbReference>
<dbReference type="Proteomes" id="UP000276133">
    <property type="component" value="Unassembled WGS sequence"/>
</dbReference>
<evidence type="ECO:0000313" key="1">
    <source>
        <dbReference type="EMBL" id="RNA25686.1"/>
    </source>
</evidence>
<proteinExistence type="predicted"/>
<accession>A0A3M7RQ57</accession>
<protein>
    <submittedName>
        <fullName evidence="1">Uncharacterized protein</fullName>
    </submittedName>
</protein>
<gene>
    <name evidence="1" type="ORF">BpHYR1_031289</name>
</gene>
<name>A0A3M7RQ57_BRAPC</name>
<reference evidence="1 2" key="1">
    <citation type="journal article" date="2018" name="Sci. Rep.">
        <title>Genomic signatures of local adaptation to the degree of environmental predictability in rotifers.</title>
        <authorList>
            <person name="Franch-Gras L."/>
            <person name="Hahn C."/>
            <person name="Garcia-Roger E.M."/>
            <person name="Carmona M.J."/>
            <person name="Serra M."/>
            <person name="Gomez A."/>
        </authorList>
    </citation>
    <scope>NUCLEOTIDE SEQUENCE [LARGE SCALE GENOMIC DNA]</scope>
    <source>
        <strain evidence="1">HYR1</strain>
    </source>
</reference>
<dbReference type="AlphaFoldDB" id="A0A3M7RQ57"/>
<keyword evidence="2" id="KW-1185">Reference proteome</keyword>
<evidence type="ECO:0000313" key="2">
    <source>
        <dbReference type="Proteomes" id="UP000276133"/>
    </source>
</evidence>
<sequence length="87" mass="10319">MDVNKTWLSSESRMACYLSPAHLSFSFQEQKGVSVRIRIRVTTWQGQRKLCRSFKYCIGDVNENFDFLLFIPKVKARNDFDGHDYQY</sequence>
<comment type="caution">
    <text evidence="1">The sequence shown here is derived from an EMBL/GenBank/DDBJ whole genome shotgun (WGS) entry which is preliminary data.</text>
</comment>
<organism evidence="1 2">
    <name type="scientific">Brachionus plicatilis</name>
    <name type="common">Marine rotifer</name>
    <name type="synonym">Brachionus muelleri</name>
    <dbReference type="NCBI Taxonomy" id="10195"/>
    <lineage>
        <taxon>Eukaryota</taxon>
        <taxon>Metazoa</taxon>
        <taxon>Spiralia</taxon>
        <taxon>Gnathifera</taxon>
        <taxon>Rotifera</taxon>
        <taxon>Eurotatoria</taxon>
        <taxon>Monogononta</taxon>
        <taxon>Pseudotrocha</taxon>
        <taxon>Ploima</taxon>
        <taxon>Brachionidae</taxon>
        <taxon>Brachionus</taxon>
    </lineage>
</organism>